<dbReference type="SUPFAM" id="SSF48452">
    <property type="entry name" value="TPR-like"/>
    <property type="match status" value="1"/>
</dbReference>
<dbReference type="FunFam" id="3.40.30.10:FF:000001">
    <property type="entry name" value="Thioredoxin"/>
    <property type="match status" value="1"/>
</dbReference>
<dbReference type="Gene3D" id="1.25.40.10">
    <property type="entry name" value="Tetratricopeptide repeat domain"/>
    <property type="match status" value="2"/>
</dbReference>
<keyword evidence="3" id="KW-0249">Electron transport</keyword>
<dbReference type="PANTHER" id="PTHR45663:SF11">
    <property type="entry name" value="GEO12009P1"/>
    <property type="match status" value="1"/>
</dbReference>
<evidence type="ECO:0000313" key="9">
    <source>
        <dbReference type="Proteomes" id="UP000277294"/>
    </source>
</evidence>
<dbReference type="Pfam" id="PF14559">
    <property type="entry name" value="TPR_19"/>
    <property type="match status" value="1"/>
</dbReference>
<dbReference type="InterPro" id="IPR036249">
    <property type="entry name" value="Thioredoxin-like_sf"/>
</dbReference>
<feature type="domain" description="Thioredoxin" evidence="7">
    <location>
        <begin position="1"/>
        <end position="106"/>
    </location>
</feature>
<keyword evidence="9" id="KW-1185">Reference proteome</keyword>
<name>A0A3P4B4L9_9BURK</name>
<dbReference type="SUPFAM" id="SSF52833">
    <property type="entry name" value="Thioredoxin-like"/>
    <property type="match status" value="1"/>
</dbReference>
<dbReference type="Pfam" id="PF14561">
    <property type="entry name" value="TPR_20"/>
    <property type="match status" value="1"/>
</dbReference>
<dbReference type="GO" id="GO:0015035">
    <property type="term" value="F:protein-disulfide reductase activity"/>
    <property type="evidence" value="ECO:0007669"/>
    <property type="project" value="UniProtKB-UniRule"/>
</dbReference>
<evidence type="ECO:0000259" key="7">
    <source>
        <dbReference type="PROSITE" id="PS51352"/>
    </source>
</evidence>
<keyword evidence="4" id="KW-1015">Disulfide bond</keyword>
<dbReference type="Pfam" id="PF00085">
    <property type="entry name" value="Thioredoxin"/>
    <property type="match status" value="1"/>
</dbReference>
<proteinExistence type="inferred from homology"/>
<evidence type="ECO:0000256" key="5">
    <source>
        <dbReference type="ARBA" id="ARBA00023284"/>
    </source>
</evidence>
<dbReference type="AlphaFoldDB" id="A0A3P4B4L9"/>
<evidence type="ECO:0000256" key="4">
    <source>
        <dbReference type="ARBA" id="ARBA00023157"/>
    </source>
</evidence>
<dbReference type="PROSITE" id="PS51352">
    <property type="entry name" value="THIOREDOXIN_2"/>
    <property type="match status" value="1"/>
</dbReference>
<dbReference type="InterPro" id="IPR017937">
    <property type="entry name" value="Thioredoxin_CS"/>
</dbReference>
<dbReference type="GO" id="GO:0005737">
    <property type="term" value="C:cytoplasm"/>
    <property type="evidence" value="ECO:0007669"/>
    <property type="project" value="TreeGrafter"/>
</dbReference>
<dbReference type="InterPro" id="IPR013766">
    <property type="entry name" value="Thioredoxin_domain"/>
</dbReference>
<reference evidence="8 9" key="1">
    <citation type="submission" date="2018-10" db="EMBL/GenBank/DDBJ databases">
        <authorList>
            <person name="Criscuolo A."/>
        </authorList>
    </citation>
    <scope>NUCLEOTIDE SEQUENCE [LARGE SCALE GENOMIC DNA]</scope>
    <source>
        <strain evidence="8">DnA1</strain>
    </source>
</reference>
<keyword evidence="5" id="KW-0676">Redox-active center</keyword>
<dbReference type="PANTHER" id="PTHR45663">
    <property type="entry name" value="GEO12009P1"/>
    <property type="match status" value="1"/>
</dbReference>
<comment type="similarity">
    <text evidence="1">Belongs to the thioredoxin family.</text>
</comment>
<evidence type="ECO:0000256" key="6">
    <source>
        <dbReference type="NCBIfam" id="TIGR01068"/>
    </source>
</evidence>
<dbReference type="Gene3D" id="3.40.30.10">
    <property type="entry name" value="Glutaredoxin"/>
    <property type="match status" value="1"/>
</dbReference>
<keyword evidence="2" id="KW-0813">Transport</keyword>
<dbReference type="GO" id="GO:0006950">
    <property type="term" value="P:response to stress"/>
    <property type="evidence" value="ECO:0007669"/>
    <property type="project" value="UniProtKB-ARBA"/>
</dbReference>
<dbReference type="InterPro" id="IPR011990">
    <property type="entry name" value="TPR-like_helical_dom_sf"/>
</dbReference>
<evidence type="ECO:0000256" key="3">
    <source>
        <dbReference type="ARBA" id="ARBA00022982"/>
    </source>
</evidence>
<dbReference type="Proteomes" id="UP000277294">
    <property type="component" value="Unassembled WGS sequence"/>
</dbReference>
<protein>
    <recommendedName>
        <fullName evidence="6">Thioredoxin</fullName>
    </recommendedName>
</protein>
<dbReference type="OrthoDB" id="9790390at2"/>
<sequence length="280" mass="31478">MDVTLANFEREVLQASRDVPVLVDFWAPWCGPCRSLTPILEKLERDYAGRFKLVKVNVDENQQLAAHFQARSIPLVVALLDGRPVDQFTGALPEGQIRAFIDRLLPLPHEQEHQQAMAAMQAGDVATAEKHLRAALVLDAGYDPARMDYVELLLTTGRPEDAKAQFELLTPQAKAEPHYANLETALNAVEQAQDSPEETDLLARIQQNPDDLQARLDLANKRIARRAWAGAMDELLEIVQRDRGFQEEIGRKTMIAVFDMASAQPELVSQYRRKLSTVLF</sequence>
<gene>
    <name evidence="8" type="primary">trxA_1</name>
    <name evidence="8" type="ORF">PIGHUM_02654</name>
</gene>
<accession>A0A3P4B4L9</accession>
<dbReference type="EMBL" id="UWPJ01000022">
    <property type="protein sequence ID" value="VCU70578.1"/>
    <property type="molecule type" value="Genomic_DNA"/>
</dbReference>
<dbReference type="RefSeq" id="WP_124080093.1">
    <property type="nucleotide sequence ID" value="NZ_UWPJ01000022.1"/>
</dbReference>
<dbReference type="PROSITE" id="PS00194">
    <property type="entry name" value="THIOREDOXIN_1"/>
    <property type="match status" value="1"/>
</dbReference>
<dbReference type="CDD" id="cd02947">
    <property type="entry name" value="TRX_family"/>
    <property type="match status" value="1"/>
</dbReference>
<evidence type="ECO:0000313" key="8">
    <source>
        <dbReference type="EMBL" id="VCU70578.1"/>
    </source>
</evidence>
<dbReference type="NCBIfam" id="TIGR01068">
    <property type="entry name" value="thioredoxin"/>
    <property type="match status" value="1"/>
</dbReference>
<dbReference type="InterPro" id="IPR005746">
    <property type="entry name" value="Thioredoxin"/>
</dbReference>
<organism evidence="8 9">
    <name type="scientific">Pigmentiphaga humi</name>
    <dbReference type="NCBI Taxonomy" id="2478468"/>
    <lineage>
        <taxon>Bacteria</taxon>
        <taxon>Pseudomonadati</taxon>
        <taxon>Pseudomonadota</taxon>
        <taxon>Betaproteobacteria</taxon>
        <taxon>Burkholderiales</taxon>
        <taxon>Alcaligenaceae</taxon>
        <taxon>Pigmentiphaga</taxon>
    </lineage>
</organism>
<evidence type="ECO:0000256" key="1">
    <source>
        <dbReference type="ARBA" id="ARBA00008987"/>
    </source>
</evidence>
<evidence type="ECO:0000256" key="2">
    <source>
        <dbReference type="ARBA" id="ARBA00022448"/>
    </source>
</evidence>